<dbReference type="Gene3D" id="3.40.50.300">
    <property type="entry name" value="P-loop containing nucleotide triphosphate hydrolases"/>
    <property type="match status" value="2"/>
</dbReference>
<dbReference type="EMBL" id="BROH01000010">
    <property type="protein sequence ID" value="GKY89144.1"/>
    <property type="molecule type" value="Genomic_DNA"/>
</dbReference>
<comment type="similarity">
    <text evidence="1">In the N-terminal section; belongs to the CRISPR-associated nuclease Cas3-HD family.</text>
</comment>
<name>A0ABQ5LVX3_9RHOB</name>
<accession>A0ABQ5LVX3</accession>
<dbReference type="PANTHER" id="PTHR47963:SF9">
    <property type="entry name" value="CRISPR-ASSOCIATED ENDONUCLEASE_HELICASE CAS3"/>
    <property type="match status" value="1"/>
</dbReference>
<keyword evidence="12" id="KW-1185">Reference proteome</keyword>
<keyword evidence="9" id="KW-0051">Antiviral defense</keyword>
<dbReference type="Proteomes" id="UP001144205">
    <property type="component" value="Unassembled WGS sequence"/>
</dbReference>
<keyword evidence="8" id="KW-0067">ATP-binding</keyword>
<evidence type="ECO:0000256" key="1">
    <source>
        <dbReference type="ARBA" id="ARBA00006847"/>
    </source>
</evidence>
<evidence type="ECO:0000256" key="9">
    <source>
        <dbReference type="ARBA" id="ARBA00023118"/>
    </source>
</evidence>
<dbReference type="NCBIfam" id="TIGR01587">
    <property type="entry name" value="cas3_core"/>
    <property type="match status" value="1"/>
</dbReference>
<comment type="similarity">
    <text evidence="2">In the central section; belongs to the CRISPR-associated helicase Cas3 family.</text>
</comment>
<dbReference type="SMART" id="SM00487">
    <property type="entry name" value="DEXDc"/>
    <property type="match status" value="1"/>
</dbReference>
<dbReference type="InterPro" id="IPR050547">
    <property type="entry name" value="DEAD_box_RNA_helicases"/>
</dbReference>
<evidence type="ECO:0000313" key="12">
    <source>
        <dbReference type="Proteomes" id="UP001144205"/>
    </source>
</evidence>
<dbReference type="InterPro" id="IPR011545">
    <property type="entry name" value="DEAD/DEAH_box_helicase_dom"/>
</dbReference>
<dbReference type="InterPro" id="IPR038257">
    <property type="entry name" value="CRISPR-assoc_Cas3_HD_sf"/>
</dbReference>
<evidence type="ECO:0000256" key="8">
    <source>
        <dbReference type="ARBA" id="ARBA00022840"/>
    </source>
</evidence>
<evidence type="ECO:0000256" key="6">
    <source>
        <dbReference type="ARBA" id="ARBA00022801"/>
    </source>
</evidence>
<keyword evidence="7" id="KW-0347">Helicase</keyword>
<dbReference type="PANTHER" id="PTHR47963">
    <property type="entry name" value="DEAD-BOX ATP-DEPENDENT RNA HELICASE 47, MITOCHONDRIAL"/>
    <property type="match status" value="1"/>
</dbReference>
<dbReference type="InterPro" id="IPR006474">
    <property type="entry name" value="Helicase_Cas3_CRISPR-ass_core"/>
</dbReference>
<dbReference type="InterPro" id="IPR027417">
    <property type="entry name" value="P-loop_NTPase"/>
</dbReference>
<dbReference type="SMART" id="SM00490">
    <property type="entry name" value="HELICc"/>
    <property type="match status" value="1"/>
</dbReference>
<dbReference type="Pfam" id="PF18019">
    <property type="entry name" value="Cas3_HD"/>
    <property type="match status" value="1"/>
</dbReference>
<sequence>MTEVFLREADHEFECLGLDGQRRKWLYGAVAGHHGRPPEKSGDAFLRMKRAAGPEAFSDAVEVIRAFRKLWPNGSLAEMSRDEVRALSWWLPGFITAADWIGSNAEWFPAEAPGLALADYLDAVRNRAARAVQETGLVPARVTETSLFRHTPRPMQAHAADVPLPDGPVLAIMEDGTGSGKTEAALVLAQRMLQAGKGRGLFFALPTMATADAMFARLRPDLGRLFATPPSLTLAHGRAGISREWRDLALTAMRHEDEPGPTAWLSDNRRKALLANVGIGTIDQALLAVLKAKHAPLRLYGLSSKILIVDEVHEVGDPYMAELLATLLRSHRQNGGSAILLTATLPVAQRDMLLRAWGAEPPALAPYPALTLAGAAPETVAPMPDLRGAITVERLEDDEAVVSLLQGAAAQGAACVWVRNAVDDAMAAVRALRDRGVEADLLHARFALADRLAHQGGILERFGKERTGGAGRVLVATQVVESSLDLDFDVMVSDLAPIAALIQRAGRLWRHMDLRPAESRPVRAPVLHVLSPDPAAVDDSTWLHRVLDGGAWVYPLDQQWRTAQALFSAGMIETPHGLRLLIEAVEGPNADPVPPQLEEAEQERIGAGYGARTLAGMNRIDLDRDYRDGGGGADDRDYPTRLGVEQKVLVLARWENGRVVPWADEADRTEDELWVLSEVSVAARRAEKLALPDQDVPEILAVTKGWPEWRREAVTLCPVGADGRICEGLHYRAAEGLVFAERSAETG</sequence>
<feature type="domain" description="Helicase ATP-binding" evidence="10">
    <location>
        <begin position="162"/>
        <end position="363"/>
    </location>
</feature>
<evidence type="ECO:0000256" key="4">
    <source>
        <dbReference type="ARBA" id="ARBA00022723"/>
    </source>
</evidence>
<comment type="caution">
    <text evidence="11">The sequence shown here is derived from an EMBL/GenBank/DDBJ whole genome shotgun (WGS) entry which is preliminary data.</text>
</comment>
<evidence type="ECO:0000313" key="11">
    <source>
        <dbReference type="EMBL" id="GKY89144.1"/>
    </source>
</evidence>
<keyword evidence="6" id="KW-0378">Hydrolase</keyword>
<dbReference type="Gene3D" id="1.10.3210.30">
    <property type="match status" value="1"/>
</dbReference>
<dbReference type="Pfam" id="PF00270">
    <property type="entry name" value="DEAD"/>
    <property type="match status" value="1"/>
</dbReference>
<dbReference type="SUPFAM" id="SSF52540">
    <property type="entry name" value="P-loop containing nucleoside triphosphate hydrolases"/>
    <property type="match status" value="1"/>
</dbReference>
<dbReference type="InterPro" id="IPR006483">
    <property type="entry name" value="CRISPR-assoc_Cas3_HD"/>
</dbReference>
<evidence type="ECO:0000259" key="10">
    <source>
        <dbReference type="PROSITE" id="PS51192"/>
    </source>
</evidence>
<organism evidence="11 12">
    <name type="scientific">Sinisalibacter aestuarii</name>
    <dbReference type="NCBI Taxonomy" id="2949426"/>
    <lineage>
        <taxon>Bacteria</taxon>
        <taxon>Pseudomonadati</taxon>
        <taxon>Pseudomonadota</taxon>
        <taxon>Alphaproteobacteria</taxon>
        <taxon>Rhodobacterales</taxon>
        <taxon>Roseobacteraceae</taxon>
        <taxon>Sinisalibacter</taxon>
    </lineage>
</organism>
<keyword evidence="5" id="KW-0547">Nucleotide-binding</keyword>
<protein>
    <submittedName>
        <fullName evidence="11">CRISPR-associated helicase/endonuclease Cas3</fullName>
    </submittedName>
</protein>
<dbReference type="InterPro" id="IPR001650">
    <property type="entry name" value="Helicase_C-like"/>
</dbReference>
<keyword evidence="3" id="KW-0540">Nuclease</keyword>
<dbReference type="InterPro" id="IPR054712">
    <property type="entry name" value="Cas3-like_dom"/>
</dbReference>
<evidence type="ECO:0000256" key="3">
    <source>
        <dbReference type="ARBA" id="ARBA00022722"/>
    </source>
</evidence>
<dbReference type="InterPro" id="IPR014001">
    <property type="entry name" value="Helicase_ATP-bd"/>
</dbReference>
<evidence type="ECO:0000256" key="7">
    <source>
        <dbReference type="ARBA" id="ARBA00022806"/>
    </source>
</evidence>
<dbReference type="CDD" id="cd17930">
    <property type="entry name" value="DEXHc_cas3"/>
    <property type="match status" value="1"/>
</dbReference>
<dbReference type="PROSITE" id="PS51192">
    <property type="entry name" value="HELICASE_ATP_BIND_1"/>
    <property type="match status" value="1"/>
</dbReference>
<keyword evidence="4" id="KW-0479">Metal-binding</keyword>
<evidence type="ECO:0000256" key="5">
    <source>
        <dbReference type="ARBA" id="ARBA00022741"/>
    </source>
</evidence>
<reference evidence="11" key="1">
    <citation type="journal article" date="2023" name="Int. J. Syst. Evol. Microbiol.">
        <title>Sinisalibacter aestuarii sp. nov., isolated from estuarine sediment of the Arakawa River.</title>
        <authorList>
            <person name="Arafat S.T."/>
            <person name="Hirano S."/>
            <person name="Sato A."/>
            <person name="Takeuchi K."/>
            <person name="Yasuda T."/>
            <person name="Terahara T."/>
            <person name="Hamada M."/>
            <person name="Kobayashi T."/>
        </authorList>
    </citation>
    <scope>NUCLEOTIDE SEQUENCE</scope>
    <source>
        <strain evidence="11">B-399</strain>
    </source>
</reference>
<dbReference type="Pfam" id="PF22590">
    <property type="entry name" value="Cas3-like_C_2"/>
    <property type="match status" value="1"/>
</dbReference>
<evidence type="ECO:0000256" key="2">
    <source>
        <dbReference type="ARBA" id="ARBA00009046"/>
    </source>
</evidence>
<proteinExistence type="inferred from homology"/>
<gene>
    <name evidence="11" type="ORF">STA1M1_30130</name>
</gene>